<keyword evidence="1" id="KW-0472">Membrane</keyword>
<feature type="non-terminal residue" evidence="2">
    <location>
        <position position="1"/>
    </location>
</feature>
<dbReference type="EMBL" id="LAZR01039942">
    <property type="protein sequence ID" value="KKL15755.1"/>
    <property type="molecule type" value="Genomic_DNA"/>
</dbReference>
<dbReference type="AlphaFoldDB" id="A0A0F9B2A5"/>
<reference evidence="2" key="1">
    <citation type="journal article" date="2015" name="Nature">
        <title>Complex archaea that bridge the gap between prokaryotes and eukaryotes.</title>
        <authorList>
            <person name="Spang A."/>
            <person name="Saw J.H."/>
            <person name="Jorgensen S.L."/>
            <person name="Zaremba-Niedzwiedzka K."/>
            <person name="Martijn J."/>
            <person name="Lind A.E."/>
            <person name="van Eijk R."/>
            <person name="Schleper C."/>
            <person name="Guy L."/>
            <person name="Ettema T.J."/>
        </authorList>
    </citation>
    <scope>NUCLEOTIDE SEQUENCE</scope>
</reference>
<name>A0A0F9B2A5_9ZZZZ</name>
<organism evidence="2">
    <name type="scientific">marine sediment metagenome</name>
    <dbReference type="NCBI Taxonomy" id="412755"/>
    <lineage>
        <taxon>unclassified sequences</taxon>
        <taxon>metagenomes</taxon>
        <taxon>ecological metagenomes</taxon>
    </lineage>
</organism>
<keyword evidence="1" id="KW-1133">Transmembrane helix</keyword>
<evidence type="ECO:0000313" key="2">
    <source>
        <dbReference type="EMBL" id="KKL15755.1"/>
    </source>
</evidence>
<gene>
    <name evidence="2" type="ORF">LCGC14_2502420</name>
</gene>
<accession>A0A0F9B2A5</accession>
<sequence length="462" mass="54018">IGSNISIEFKLREMGVNVSNVLDENNQATYLIIYNKNTGTIENGILSNNINFTNKTKKYSGILETSGLLEGNYAVKINIDLLNNTFVPHNFTFVVRKKYNVTISMAKPKELIAGEKSTLSLLVKYGENSEFYFLESTYIKLTVYINDGEKTFRYNKRTSNLGWVNFFFTLPLHTNKISLDVEVANSWNYEGLKLDITSIKIIPSLNFIVIFSFLIGLIMSFTIASILLYIKLVIPNKRKRNRIVNEYKQIFKDLSNIECIFINLKRNGKIIFHKSFISKIINQEKINNYMSSLSLFKDTIKSQKLLKEISYKDKILIFSYGKYIEVSLVLNMKGSAILKTKMKEFIYNFENYYENSLENWRDIIPYEEIETIFEEELSFFLILPYKIENSYLDNLSLLESNSKYLFNLTKNLIKETGENSFYISTLLNEFLKRSHKGIAKFFIYFQELRKFQIFTSIHKNSL</sequence>
<proteinExistence type="predicted"/>
<keyword evidence="1" id="KW-0812">Transmembrane</keyword>
<feature type="transmembrane region" description="Helical" evidence="1">
    <location>
        <begin position="207"/>
        <end position="230"/>
    </location>
</feature>
<comment type="caution">
    <text evidence="2">The sequence shown here is derived from an EMBL/GenBank/DDBJ whole genome shotgun (WGS) entry which is preliminary data.</text>
</comment>
<evidence type="ECO:0000256" key="1">
    <source>
        <dbReference type="SAM" id="Phobius"/>
    </source>
</evidence>
<protein>
    <submittedName>
        <fullName evidence="2">Uncharacterized protein</fullName>
    </submittedName>
</protein>